<dbReference type="Gene3D" id="3.40.630.30">
    <property type="match status" value="1"/>
</dbReference>
<dbReference type="AlphaFoldDB" id="A0A089M964"/>
<name>A0A089M964_9BACL</name>
<proteinExistence type="predicted"/>
<sequence length="173" mass="18620">MQISSLFDSNPERWKIRLAGLLEFLREYGEKRITLRGCRVLARLTPEQLSQPGVSLLVATVRGQNGRQLAGVSFVSGFGKEACLVAVHPLYRNRHTGTALLTAQLERLGTLECTVASDNAASLKMCFNTGLVAVALSEGPTGKPTLLLRSPQHPASLPANLLQGGELLCQNPS</sequence>
<accession>A0A089M964</accession>
<dbReference type="InterPro" id="IPR016181">
    <property type="entry name" value="Acyl_CoA_acyltransferase"/>
</dbReference>
<dbReference type="eggNOG" id="COG0456">
    <property type="taxonomic scope" value="Bacteria"/>
</dbReference>
<dbReference type="Proteomes" id="UP000029500">
    <property type="component" value="Chromosome"/>
</dbReference>
<gene>
    <name evidence="1" type="ORF">PGRAT_10690</name>
</gene>
<dbReference type="SUPFAM" id="SSF55729">
    <property type="entry name" value="Acyl-CoA N-acyltransferases (Nat)"/>
    <property type="match status" value="1"/>
</dbReference>
<dbReference type="STRING" id="189425.PGRAT_10690"/>
<organism evidence="1 2">
    <name type="scientific">Paenibacillus graminis</name>
    <dbReference type="NCBI Taxonomy" id="189425"/>
    <lineage>
        <taxon>Bacteria</taxon>
        <taxon>Bacillati</taxon>
        <taxon>Bacillota</taxon>
        <taxon>Bacilli</taxon>
        <taxon>Bacillales</taxon>
        <taxon>Paenibacillaceae</taxon>
        <taxon>Paenibacillus</taxon>
    </lineage>
</organism>
<evidence type="ECO:0000313" key="1">
    <source>
        <dbReference type="EMBL" id="AIQ68033.1"/>
    </source>
</evidence>
<keyword evidence="2" id="KW-1185">Reference proteome</keyword>
<dbReference type="HOGENOM" id="CLU_133230_0_0_9"/>
<dbReference type="EMBL" id="CP009287">
    <property type="protein sequence ID" value="AIQ68033.1"/>
    <property type="molecule type" value="Genomic_DNA"/>
</dbReference>
<evidence type="ECO:0000313" key="2">
    <source>
        <dbReference type="Proteomes" id="UP000029500"/>
    </source>
</evidence>
<dbReference type="KEGG" id="pgm:PGRAT_10690"/>
<dbReference type="OrthoDB" id="2869300at2"/>
<protein>
    <recommendedName>
        <fullName evidence="3">N-acetyltransferase domain-containing protein</fullName>
    </recommendedName>
</protein>
<dbReference type="RefSeq" id="WP_025704516.1">
    <property type="nucleotide sequence ID" value="NZ_CP009287.1"/>
</dbReference>
<reference evidence="1 2" key="1">
    <citation type="submission" date="2014-08" db="EMBL/GenBank/DDBJ databases">
        <title>Comparative genomics of the Paenibacillus odorifer group.</title>
        <authorList>
            <person name="den Bakker H.C."/>
            <person name="Tsai Y.-C."/>
            <person name="Martin N."/>
            <person name="Korlach J."/>
            <person name="Wiedmann M."/>
        </authorList>
    </citation>
    <scope>NUCLEOTIDE SEQUENCE [LARGE SCALE GENOMIC DNA]</scope>
    <source>
        <strain evidence="1 2">DSM 15220</strain>
    </source>
</reference>
<evidence type="ECO:0008006" key="3">
    <source>
        <dbReference type="Google" id="ProtNLM"/>
    </source>
</evidence>